<keyword evidence="2" id="KW-1185">Reference proteome</keyword>
<gene>
    <name evidence="1" type="ordered locus">BMULJ_05776</name>
</gene>
<protein>
    <submittedName>
        <fullName evidence="1">Uncharacterized protein</fullName>
    </submittedName>
</protein>
<dbReference type="STRING" id="395019.BMULJ_05776"/>
<sequence length="64" mass="6781">MPAEPVAQLQRATRAQLQTVDACLAAARGEIPADQQERLARVARVLGVDAGEKPNKRGKSTEAA</sequence>
<dbReference type="KEGG" id="bmj:BMULJ_05776"/>
<evidence type="ECO:0000313" key="2">
    <source>
        <dbReference type="Proteomes" id="UP000008815"/>
    </source>
</evidence>
<reference evidence="1 2" key="1">
    <citation type="submission" date="2007-04" db="EMBL/GenBank/DDBJ databases">
        <title>Complete genome sequence of Burkholderia multivorans ATCC 17616.</title>
        <authorList>
            <person name="Ohtsubo Y."/>
            <person name="Yamashita A."/>
            <person name="Kurokawa K."/>
            <person name="Takami H."/>
            <person name="Yuhara S."/>
            <person name="Nishiyama E."/>
            <person name="Endo R."/>
            <person name="Miyazaki R."/>
            <person name="Ono A."/>
            <person name="Yano K."/>
            <person name="Ito M."/>
            <person name="Sota M."/>
            <person name="Yuji N."/>
            <person name="Hattori M."/>
            <person name="Tsuda M."/>
        </authorList>
    </citation>
    <scope>NUCLEOTIDE SEQUENCE [LARGE SCALE GENOMIC DNA]</scope>
    <source>
        <strain evidence="2">ATCC 17616 / 249</strain>
    </source>
</reference>
<dbReference type="HOGENOM" id="CLU_2859079_0_0_4"/>
<dbReference type="GeneID" id="93172840"/>
<dbReference type="RefSeq" id="WP_012464895.1">
    <property type="nucleotide sequence ID" value="NC_010087.1"/>
</dbReference>
<dbReference type="AlphaFoldDB" id="A0A0H3KQT6"/>
<organism evidence="1 2">
    <name type="scientific">Burkholderia multivorans (strain ATCC 17616 / 249)</name>
    <dbReference type="NCBI Taxonomy" id="395019"/>
    <lineage>
        <taxon>Bacteria</taxon>
        <taxon>Pseudomonadati</taxon>
        <taxon>Pseudomonadota</taxon>
        <taxon>Betaproteobacteria</taxon>
        <taxon>Burkholderiales</taxon>
        <taxon>Burkholderiaceae</taxon>
        <taxon>Burkholderia</taxon>
        <taxon>Burkholderia cepacia complex</taxon>
    </lineage>
</organism>
<proteinExistence type="predicted"/>
<accession>A0A0H3KQT6</accession>
<dbReference type="Proteomes" id="UP000008815">
    <property type="component" value="Chromosome 3"/>
</dbReference>
<name>A0A0H3KQT6_BURM1</name>
<evidence type="ECO:0000313" key="1">
    <source>
        <dbReference type="EMBL" id="BAG47587.1"/>
    </source>
</evidence>
<dbReference type="EMBL" id="AP009387">
    <property type="protein sequence ID" value="BAG47587.1"/>
    <property type="molecule type" value="Genomic_DNA"/>
</dbReference>